<dbReference type="EMBL" id="RPFW01000011">
    <property type="protein sequence ID" value="TVY99864.1"/>
    <property type="molecule type" value="Genomic_DNA"/>
</dbReference>
<dbReference type="RefSeq" id="WP_145861972.1">
    <property type="nucleotide sequence ID" value="NZ_RPFW01000011.1"/>
</dbReference>
<sequence length="115" mass="11944">MGARLLEITDLLWPVDSRGAPVPAMKADVLNALRGRGQRGAAAIVSAIPAAAGILDPAYVDALGLRVHLELQRLGEELALGKDPVTASAAVLSAIAVLGAEPLAGRLWYTTKDRP</sequence>
<dbReference type="OrthoDB" id="5502211at2"/>
<accession>A0A6P2BNX5</accession>
<evidence type="ECO:0000313" key="1">
    <source>
        <dbReference type="EMBL" id="TVY99864.1"/>
    </source>
</evidence>
<dbReference type="AlphaFoldDB" id="A0A6P2BNX5"/>
<protein>
    <submittedName>
        <fullName evidence="1">Uncharacterized protein</fullName>
    </submittedName>
</protein>
<gene>
    <name evidence="1" type="ORF">EAS64_40175</name>
</gene>
<organism evidence="1 2">
    <name type="scientific">Trebonia kvetii</name>
    <dbReference type="NCBI Taxonomy" id="2480626"/>
    <lineage>
        <taxon>Bacteria</taxon>
        <taxon>Bacillati</taxon>
        <taxon>Actinomycetota</taxon>
        <taxon>Actinomycetes</taxon>
        <taxon>Streptosporangiales</taxon>
        <taxon>Treboniaceae</taxon>
        <taxon>Trebonia</taxon>
    </lineage>
</organism>
<comment type="caution">
    <text evidence="1">The sequence shown here is derived from an EMBL/GenBank/DDBJ whole genome shotgun (WGS) entry which is preliminary data.</text>
</comment>
<keyword evidence="2" id="KW-1185">Reference proteome</keyword>
<proteinExistence type="predicted"/>
<evidence type="ECO:0000313" key="2">
    <source>
        <dbReference type="Proteomes" id="UP000460272"/>
    </source>
</evidence>
<reference evidence="1 2" key="1">
    <citation type="submission" date="2018-11" db="EMBL/GenBank/DDBJ databases">
        <title>Trebonia kvetii gen.nov., sp.nov., a novel acidophilic actinobacterium, and proposal of the new actinobacterial family Treboniaceae fam. nov.</title>
        <authorList>
            <person name="Rapoport D."/>
            <person name="Sagova-Mareckova M."/>
            <person name="Sedlacek I."/>
            <person name="Provaznik J."/>
            <person name="Kralova S."/>
            <person name="Pavlinic D."/>
            <person name="Benes V."/>
            <person name="Kopecky J."/>
        </authorList>
    </citation>
    <scope>NUCLEOTIDE SEQUENCE [LARGE SCALE GENOMIC DNA]</scope>
    <source>
        <strain evidence="1 2">15Tr583</strain>
    </source>
</reference>
<dbReference type="Proteomes" id="UP000460272">
    <property type="component" value="Unassembled WGS sequence"/>
</dbReference>
<name>A0A6P2BNX5_9ACTN</name>